<dbReference type="KEGG" id="ndi:NDAI_0J00650"/>
<dbReference type="Gene3D" id="1.25.40.990">
    <property type="match status" value="1"/>
</dbReference>
<feature type="compositionally biased region" description="Low complexity" evidence="1">
    <location>
        <begin position="192"/>
        <end position="211"/>
    </location>
</feature>
<feature type="region of interest" description="Disordered" evidence="1">
    <location>
        <begin position="1"/>
        <end position="30"/>
    </location>
</feature>
<evidence type="ECO:0000313" key="3">
    <source>
        <dbReference type="EMBL" id="CCD26957.1"/>
    </source>
</evidence>
<feature type="compositionally biased region" description="Polar residues" evidence="1">
    <location>
        <begin position="212"/>
        <end position="222"/>
    </location>
</feature>
<keyword evidence="4" id="KW-1185">Reference proteome</keyword>
<evidence type="ECO:0000259" key="2">
    <source>
        <dbReference type="Pfam" id="PF03399"/>
    </source>
</evidence>
<dbReference type="Proteomes" id="UP000000689">
    <property type="component" value="Chromosome 10"/>
</dbReference>
<feature type="compositionally biased region" description="Polar residues" evidence="1">
    <location>
        <begin position="1"/>
        <end position="10"/>
    </location>
</feature>
<organism evidence="3 4">
    <name type="scientific">Naumovozyma dairenensis (strain ATCC 10597 / BCRC 20456 / CBS 421 / NBRC 0211 / NRRL Y-12639)</name>
    <name type="common">Saccharomyces dairenensis</name>
    <dbReference type="NCBI Taxonomy" id="1071378"/>
    <lineage>
        <taxon>Eukaryota</taxon>
        <taxon>Fungi</taxon>
        <taxon>Dikarya</taxon>
        <taxon>Ascomycota</taxon>
        <taxon>Saccharomycotina</taxon>
        <taxon>Saccharomycetes</taxon>
        <taxon>Saccharomycetales</taxon>
        <taxon>Saccharomycetaceae</taxon>
        <taxon>Naumovozyma</taxon>
    </lineage>
</organism>
<dbReference type="GO" id="GO:0000791">
    <property type="term" value="C:euchromatin"/>
    <property type="evidence" value="ECO:0007669"/>
    <property type="project" value="EnsemblFungi"/>
</dbReference>
<dbReference type="STRING" id="1071378.G0WGM9"/>
<dbReference type="GeneID" id="11494137"/>
<reference evidence="3 4" key="1">
    <citation type="journal article" date="2011" name="Proc. Natl. Acad. Sci. U.S.A.">
        <title>Evolutionary erosion of yeast sex chromosomes by mating-type switching accidents.</title>
        <authorList>
            <person name="Gordon J.L."/>
            <person name="Armisen D."/>
            <person name="Proux-Wera E."/>
            <person name="Oheigeartaigh S.S."/>
            <person name="Byrne K.P."/>
            <person name="Wolfe K.H."/>
        </authorList>
    </citation>
    <scope>NUCLEOTIDE SEQUENCE [LARGE SCALE GENOMIC DNA]</scope>
    <source>
        <strain evidence="4">ATCC 10597 / BCRC 20456 / CBS 421 / NBRC 0211 / NRRL Y-12639</strain>
    </source>
</reference>
<accession>G0WGM9</accession>
<name>G0WGM9_NAUDC</name>
<feature type="region of interest" description="Disordered" evidence="1">
    <location>
        <begin position="47"/>
        <end position="137"/>
    </location>
</feature>
<gene>
    <name evidence="3" type="primary">NDAI0J00650</name>
    <name evidence="3" type="ordered locus">NDAI_0J00650</name>
</gene>
<dbReference type="OrthoDB" id="199574at2759"/>
<dbReference type="Pfam" id="PF03399">
    <property type="entry name" value="SAC3_GANP"/>
    <property type="match status" value="1"/>
</dbReference>
<dbReference type="EMBL" id="HE580276">
    <property type="protein sequence ID" value="CCD26957.1"/>
    <property type="molecule type" value="Genomic_DNA"/>
</dbReference>
<dbReference type="HOGENOM" id="CLU_015513_4_2_1"/>
<feature type="compositionally biased region" description="Low complexity" evidence="1">
    <location>
        <begin position="244"/>
        <end position="261"/>
    </location>
</feature>
<dbReference type="RefSeq" id="XP_003672200.1">
    <property type="nucleotide sequence ID" value="XM_003672152.1"/>
</dbReference>
<feature type="domain" description="SAC3/GANP/THP3 conserved" evidence="2">
    <location>
        <begin position="323"/>
        <end position="545"/>
    </location>
</feature>
<dbReference type="GO" id="GO:0000398">
    <property type="term" value="P:mRNA splicing, via spliceosome"/>
    <property type="evidence" value="ECO:0007669"/>
    <property type="project" value="EnsemblFungi"/>
</dbReference>
<dbReference type="InterPro" id="IPR005062">
    <property type="entry name" value="SAC3/GANP/THP3_conserved"/>
</dbReference>
<protein>
    <recommendedName>
        <fullName evidence="2">SAC3/GANP/THP3 conserved domain-containing protein</fullName>
    </recommendedName>
</protein>
<feature type="compositionally biased region" description="Polar residues" evidence="1">
    <location>
        <begin position="19"/>
        <end position="30"/>
    </location>
</feature>
<sequence>MHPSYNQVTPLTLGKSNRAKLNSGSLTNANSKTNMTDTIIQKSNIMYNNSTLPSPPPPPTMSLPLPTHSGTIIPQSRPSSTMYNPLLTSSSTPYIQESSRNNSPTNISFQSQPLPPPPPPPSSVDPPSESFRFKKPVNDSSINITQFNPLLTNTNPLIPTFVTYPTSKPQQPQQKFKQNNKKNKANTKKQKLNNNNTNKKQQQQQQVQQTNISSKYNFFTNTAEDADDDEQERRRKRAERFNTTPSSIIMPNNSSSSLSSSLVSMKSATSLSSGALNTANNPDDADEDFANLNARSTKSHKYDKDKLIVGRCQNLEKSYLRLTSEPNPDLVRPLSILKETYKLLMDKYTKKTVNYTYLCDQLKSMRQDLRVQNIENKFTIQVYEFHSRLALVNDDLGEFNQCQSRLLYLFDLLKPTLKSIPAIEEFLSYQILYYLLTEDNSSIIDLKLKLIRENPKFLQHDLIQKAFYMFHLRLTNNYREFFKCYSKKMNGHGKNLINAFIEKERLKTLSIICKSYNQINLDFLMDQFQFNHEVNILDFLKKNNLNQFIITKHNSVKHCDYKVLDTKNCRSLVWQLYLKSKKVDIKGQK</sequence>
<feature type="compositionally biased region" description="Polar residues" evidence="1">
    <location>
        <begin position="68"/>
        <end position="110"/>
    </location>
</feature>
<dbReference type="PANTHER" id="PTHR12436:SF4">
    <property type="entry name" value="LEUKOCYTE RECEPTOR CLUSTER MEMBER 8"/>
    <property type="match status" value="1"/>
</dbReference>
<dbReference type="GO" id="GO:0005634">
    <property type="term" value="C:nucleus"/>
    <property type="evidence" value="ECO:0007669"/>
    <property type="project" value="TreeGrafter"/>
</dbReference>
<evidence type="ECO:0000313" key="4">
    <source>
        <dbReference type="Proteomes" id="UP000000689"/>
    </source>
</evidence>
<dbReference type="AlphaFoldDB" id="G0WGM9"/>
<feature type="compositionally biased region" description="Pro residues" evidence="1">
    <location>
        <begin position="113"/>
        <end position="124"/>
    </location>
</feature>
<feature type="region of interest" description="Disordered" evidence="1">
    <location>
        <begin position="161"/>
        <end position="261"/>
    </location>
</feature>
<evidence type="ECO:0000256" key="1">
    <source>
        <dbReference type="SAM" id="MobiDB-lite"/>
    </source>
</evidence>
<dbReference type="PANTHER" id="PTHR12436">
    <property type="entry name" value="80 KDA MCM3-ASSOCIATED PROTEIN"/>
    <property type="match status" value="1"/>
</dbReference>
<dbReference type="InterPro" id="IPR045107">
    <property type="entry name" value="SAC3/GANP/THP3"/>
</dbReference>
<feature type="compositionally biased region" description="Basic residues" evidence="1">
    <location>
        <begin position="178"/>
        <end position="191"/>
    </location>
</feature>
<proteinExistence type="predicted"/>
<dbReference type="eggNOG" id="KOG1861">
    <property type="taxonomic scope" value="Eukaryota"/>
</dbReference>